<protein>
    <submittedName>
        <fullName evidence="3">Unannotated protein</fullName>
    </submittedName>
</protein>
<dbReference type="Pfam" id="PF19502">
    <property type="entry name" value="DUF6036"/>
    <property type="match status" value="1"/>
</dbReference>
<gene>
    <name evidence="3" type="ORF">UFOPK2786_01113</name>
    <name evidence="4" type="ORF">UFOPK4061_01667</name>
</gene>
<feature type="region of interest" description="Disordered" evidence="1">
    <location>
        <begin position="176"/>
        <end position="209"/>
    </location>
</feature>
<proteinExistence type="predicted"/>
<sequence>MTAFGRERIEELMHALDRALARRGATADVYLVGGAAIALSFDAARTTRDLDAVFAPTTEVRAAAAEVAEEFELPEDWLNDAVKGFVPPTTDTQQVVVYESEHLRVCTAGLEHLLAMKIAAARVEQDRGDLELLVHALGISSVEQALDIAITCLGPGYPIPPRAQYLLDEILESGDTLSRMAPGSSPSPSKPQRSQTLDPPSRFDGPYLA</sequence>
<reference evidence="3" key="1">
    <citation type="submission" date="2020-05" db="EMBL/GenBank/DDBJ databases">
        <authorList>
            <person name="Chiriac C."/>
            <person name="Salcher M."/>
            <person name="Ghai R."/>
            <person name="Kavagutti S V."/>
        </authorList>
    </citation>
    <scope>NUCLEOTIDE SEQUENCE</scope>
</reference>
<evidence type="ECO:0000313" key="3">
    <source>
        <dbReference type="EMBL" id="CAB4747537.1"/>
    </source>
</evidence>
<evidence type="ECO:0000313" key="4">
    <source>
        <dbReference type="EMBL" id="CAB5025782.1"/>
    </source>
</evidence>
<evidence type="ECO:0000256" key="1">
    <source>
        <dbReference type="SAM" id="MobiDB-lite"/>
    </source>
</evidence>
<feature type="domain" description="DUF6036" evidence="2">
    <location>
        <begin position="16"/>
        <end position="131"/>
    </location>
</feature>
<dbReference type="EMBL" id="CAEZYW010000172">
    <property type="protein sequence ID" value="CAB4747537.1"/>
    <property type="molecule type" value="Genomic_DNA"/>
</dbReference>
<feature type="compositionally biased region" description="Low complexity" evidence="1">
    <location>
        <begin position="182"/>
        <end position="191"/>
    </location>
</feature>
<name>A0A6J6TLT2_9ZZZZ</name>
<dbReference type="InterPro" id="IPR045792">
    <property type="entry name" value="DUF6036"/>
</dbReference>
<dbReference type="EMBL" id="CAFBPD010000332">
    <property type="protein sequence ID" value="CAB5025782.1"/>
    <property type="molecule type" value="Genomic_DNA"/>
</dbReference>
<organism evidence="3">
    <name type="scientific">freshwater metagenome</name>
    <dbReference type="NCBI Taxonomy" id="449393"/>
    <lineage>
        <taxon>unclassified sequences</taxon>
        <taxon>metagenomes</taxon>
        <taxon>ecological metagenomes</taxon>
    </lineage>
</organism>
<accession>A0A6J6TLT2</accession>
<evidence type="ECO:0000259" key="2">
    <source>
        <dbReference type="Pfam" id="PF19502"/>
    </source>
</evidence>
<dbReference type="AlphaFoldDB" id="A0A6J6TLT2"/>